<evidence type="ECO:0000313" key="2">
    <source>
        <dbReference type="EMBL" id="PRO92944.1"/>
    </source>
</evidence>
<feature type="transmembrane region" description="Helical" evidence="1">
    <location>
        <begin position="37"/>
        <end position="54"/>
    </location>
</feature>
<keyword evidence="1" id="KW-0812">Transmembrane</keyword>
<reference evidence="3 5" key="2">
    <citation type="submission" date="2018-10" db="EMBL/GenBank/DDBJ databases">
        <title>Genome sequences of five Lactobacillus pentosus strains isolated from brines of traditionally fermented spanish-style green table olives and differences between them.</title>
        <authorList>
            <person name="Jimenez Diaz R."/>
        </authorList>
    </citation>
    <scope>NUCLEOTIDE SEQUENCE [LARGE SCALE GENOMIC DNA]</scope>
    <source>
        <strain evidence="3 5">IG8</strain>
    </source>
</reference>
<comment type="caution">
    <text evidence="3">The sequence shown here is derived from an EMBL/GenBank/DDBJ whole genome shotgun (WGS) entry which is preliminary data.</text>
</comment>
<keyword evidence="1" id="KW-1133">Transmembrane helix</keyword>
<gene>
    <name evidence="2" type="ORF">C6Y08_13735</name>
    <name evidence="3" type="ORF">D6U17_15835</name>
</gene>
<keyword evidence="4" id="KW-1185">Reference proteome</keyword>
<sequence length="87" mass="10147">MPNSTPVWLWLLMTTIFYVTLYIAGKKYADRFIFRQLRRFGWLIGLGLLAYFILRQVQYPAGLLGNMVIILMGILTICLFRLRTKGS</sequence>
<dbReference type="EMBL" id="RDCL01000095">
    <property type="protein sequence ID" value="RMW51999.1"/>
    <property type="molecule type" value="Genomic_DNA"/>
</dbReference>
<feature type="transmembrane region" description="Helical" evidence="1">
    <location>
        <begin position="60"/>
        <end position="82"/>
    </location>
</feature>
<evidence type="ECO:0000313" key="3">
    <source>
        <dbReference type="EMBL" id="RMW51999.1"/>
    </source>
</evidence>
<dbReference type="Proteomes" id="UP000238378">
    <property type="component" value="Unassembled WGS sequence"/>
</dbReference>
<dbReference type="EMBL" id="PVOB01000254">
    <property type="protein sequence ID" value="PRO92944.1"/>
    <property type="molecule type" value="Genomic_DNA"/>
</dbReference>
<organism evidence="3 5">
    <name type="scientific">Lactiplantibacillus pentosus</name>
    <name type="common">Lactobacillus pentosus</name>
    <dbReference type="NCBI Taxonomy" id="1589"/>
    <lineage>
        <taxon>Bacteria</taxon>
        <taxon>Bacillati</taxon>
        <taxon>Bacillota</taxon>
        <taxon>Bacilli</taxon>
        <taxon>Lactobacillales</taxon>
        <taxon>Lactobacillaceae</taxon>
        <taxon>Lactiplantibacillus</taxon>
    </lineage>
</organism>
<evidence type="ECO:0000256" key="1">
    <source>
        <dbReference type="SAM" id="Phobius"/>
    </source>
</evidence>
<keyword evidence="1" id="KW-0472">Membrane</keyword>
<protein>
    <recommendedName>
        <fullName evidence="6">Integral membrane protein</fullName>
    </recommendedName>
</protein>
<dbReference type="AlphaFoldDB" id="A0AB37BE44"/>
<feature type="transmembrane region" description="Helical" evidence="1">
    <location>
        <begin position="6"/>
        <end position="25"/>
    </location>
</feature>
<dbReference type="Proteomes" id="UP000281061">
    <property type="component" value="Unassembled WGS sequence"/>
</dbReference>
<accession>A0AB37BE44</accession>
<evidence type="ECO:0000313" key="5">
    <source>
        <dbReference type="Proteomes" id="UP000281061"/>
    </source>
</evidence>
<name>A0AB37BE44_LACPE</name>
<evidence type="ECO:0000313" key="4">
    <source>
        <dbReference type="Proteomes" id="UP000238378"/>
    </source>
</evidence>
<evidence type="ECO:0008006" key="6">
    <source>
        <dbReference type="Google" id="ProtNLM"/>
    </source>
</evidence>
<proteinExistence type="predicted"/>
<reference evidence="2 4" key="1">
    <citation type="submission" date="2018-03" db="EMBL/GenBank/DDBJ databases">
        <title>Draft Genome Sequences of six Lactobacillus pentosus Strains Isolated from Brines of Traditionally Fermented Spanish-Style Green Table Olives.</title>
        <authorList>
            <person name="Calero-Delgado B."/>
            <person name="Martin-Platero A.M."/>
            <person name="Perez-Pulido A.J."/>
            <person name="Benitez-Cabello A."/>
            <person name="Casimiro-Soriguer C.S."/>
            <person name="Martinez-Bueno M."/>
            <person name="Arroyo-Lopez F.N."/>
            <person name="Rodriguez-Gomez F."/>
            <person name="Bautista-Gallego J."/>
            <person name="Garrido-Fernandez A."/>
            <person name="Jimenez-Diaz R."/>
        </authorList>
    </citation>
    <scope>NUCLEOTIDE SEQUENCE [LARGE SCALE GENOMIC DNA]</scope>
    <source>
        <strain evidence="2 4">IG2</strain>
    </source>
</reference>